<sequence length="343" mass="37964">MQSILGTLHSWLRPTLVALFNRNVPWHLRWRLLLLQPISLLSYAVATGHSIFSRPFTVEHLTIGTGSSIRALVHKAAGVGRGRKLRPLHVDIHGGSFIGGLPEGLSMFDDRIAKETGAVVVSITYRYAPEHVFPAAIDDVDATIKWLHEHAEARWGADPTLMTISGFSAGGNLAVAATQQKNCHSPSPTAIKASVTFYAAIDLRLKPGEKPKPASFPKRDPMSVLFPLFDAYASSARATHPDDPRLSPVLAKRETLPERMLLVIPAIDILVVEQTAFAERINDEDRQHGKTPRVEVLNDEKGFHGYLEVPNAVVTKEAKDEVFDRALTVLRETYEKHGWTWEG</sequence>
<protein>
    <submittedName>
        <fullName evidence="3">Lipase/esterase family protein</fullName>
    </submittedName>
</protein>
<dbReference type="AlphaFoldDB" id="A0A9P9EAU0"/>
<keyword evidence="4" id="KW-1185">Reference proteome</keyword>
<evidence type="ECO:0000259" key="2">
    <source>
        <dbReference type="Pfam" id="PF07859"/>
    </source>
</evidence>
<name>A0A9P9EAU0_9HYPO</name>
<dbReference type="PANTHER" id="PTHR48081:SF8">
    <property type="entry name" value="ALPHA_BETA HYDROLASE FOLD-3 DOMAIN-CONTAINING PROTEIN-RELATED"/>
    <property type="match status" value="1"/>
</dbReference>
<keyword evidence="1" id="KW-0378">Hydrolase</keyword>
<reference evidence="3" key="1">
    <citation type="journal article" date="2021" name="Nat. Commun.">
        <title>Genetic determinants of endophytism in the Arabidopsis root mycobiome.</title>
        <authorList>
            <person name="Mesny F."/>
            <person name="Miyauchi S."/>
            <person name="Thiergart T."/>
            <person name="Pickel B."/>
            <person name="Atanasova L."/>
            <person name="Karlsson M."/>
            <person name="Huettel B."/>
            <person name="Barry K.W."/>
            <person name="Haridas S."/>
            <person name="Chen C."/>
            <person name="Bauer D."/>
            <person name="Andreopoulos W."/>
            <person name="Pangilinan J."/>
            <person name="LaButti K."/>
            <person name="Riley R."/>
            <person name="Lipzen A."/>
            <person name="Clum A."/>
            <person name="Drula E."/>
            <person name="Henrissat B."/>
            <person name="Kohler A."/>
            <person name="Grigoriev I.V."/>
            <person name="Martin F.M."/>
            <person name="Hacquard S."/>
        </authorList>
    </citation>
    <scope>NUCLEOTIDE SEQUENCE</scope>
    <source>
        <strain evidence="3">MPI-CAGE-AT-0021</strain>
    </source>
</reference>
<dbReference type="EMBL" id="JAGMUU010000018">
    <property type="protein sequence ID" value="KAH7133136.1"/>
    <property type="molecule type" value="Genomic_DNA"/>
</dbReference>
<dbReference type="GO" id="GO:0016787">
    <property type="term" value="F:hydrolase activity"/>
    <property type="evidence" value="ECO:0007669"/>
    <property type="project" value="UniProtKB-KW"/>
</dbReference>
<dbReference type="InterPro" id="IPR029058">
    <property type="entry name" value="AB_hydrolase_fold"/>
</dbReference>
<evidence type="ECO:0000313" key="4">
    <source>
        <dbReference type="Proteomes" id="UP000717696"/>
    </source>
</evidence>
<comment type="caution">
    <text evidence="3">The sequence shown here is derived from an EMBL/GenBank/DDBJ whole genome shotgun (WGS) entry which is preliminary data.</text>
</comment>
<dbReference type="InterPro" id="IPR050300">
    <property type="entry name" value="GDXG_lipolytic_enzyme"/>
</dbReference>
<dbReference type="PANTHER" id="PTHR48081">
    <property type="entry name" value="AB HYDROLASE SUPERFAMILY PROTEIN C4A8.06C"/>
    <property type="match status" value="1"/>
</dbReference>
<dbReference type="Pfam" id="PF07859">
    <property type="entry name" value="Abhydrolase_3"/>
    <property type="match status" value="1"/>
</dbReference>
<gene>
    <name evidence="3" type="ORF">B0J13DRAFT_94109</name>
</gene>
<proteinExistence type="predicted"/>
<accession>A0A9P9EAU0</accession>
<dbReference type="OrthoDB" id="19653at2759"/>
<organism evidence="3 4">
    <name type="scientific">Dactylonectria estremocensis</name>
    <dbReference type="NCBI Taxonomy" id="1079267"/>
    <lineage>
        <taxon>Eukaryota</taxon>
        <taxon>Fungi</taxon>
        <taxon>Dikarya</taxon>
        <taxon>Ascomycota</taxon>
        <taxon>Pezizomycotina</taxon>
        <taxon>Sordariomycetes</taxon>
        <taxon>Hypocreomycetidae</taxon>
        <taxon>Hypocreales</taxon>
        <taxon>Nectriaceae</taxon>
        <taxon>Dactylonectria</taxon>
    </lineage>
</organism>
<feature type="domain" description="Alpha/beta hydrolase fold-3" evidence="2">
    <location>
        <begin position="90"/>
        <end position="306"/>
    </location>
</feature>
<evidence type="ECO:0000313" key="3">
    <source>
        <dbReference type="EMBL" id="KAH7133136.1"/>
    </source>
</evidence>
<dbReference type="SUPFAM" id="SSF53474">
    <property type="entry name" value="alpha/beta-Hydrolases"/>
    <property type="match status" value="1"/>
</dbReference>
<dbReference type="Proteomes" id="UP000717696">
    <property type="component" value="Unassembled WGS sequence"/>
</dbReference>
<evidence type="ECO:0000256" key="1">
    <source>
        <dbReference type="ARBA" id="ARBA00022801"/>
    </source>
</evidence>
<dbReference type="Gene3D" id="3.40.50.1820">
    <property type="entry name" value="alpha/beta hydrolase"/>
    <property type="match status" value="1"/>
</dbReference>
<dbReference type="InterPro" id="IPR013094">
    <property type="entry name" value="AB_hydrolase_3"/>
</dbReference>